<feature type="region of interest" description="Disordered" evidence="1">
    <location>
        <begin position="290"/>
        <end position="344"/>
    </location>
</feature>
<accession>A0A9W6TQQ8</accession>
<comment type="caution">
    <text evidence="2">The sequence shown here is derived from an EMBL/GenBank/DDBJ whole genome shotgun (WGS) entry which is preliminary data.</text>
</comment>
<dbReference type="EMBL" id="BSXW01000283">
    <property type="protein sequence ID" value="GMF17473.1"/>
    <property type="molecule type" value="Genomic_DNA"/>
</dbReference>
<evidence type="ECO:0000313" key="2">
    <source>
        <dbReference type="EMBL" id="GMF17473.1"/>
    </source>
</evidence>
<reference evidence="2" key="1">
    <citation type="submission" date="2023-04" db="EMBL/GenBank/DDBJ databases">
        <title>Phytophthora lilii NBRC 32176.</title>
        <authorList>
            <person name="Ichikawa N."/>
            <person name="Sato H."/>
            <person name="Tonouchi N."/>
        </authorList>
    </citation>
    <scope>NUCLEOTIDE SEQUENCE</scope>
    <source>
        <strain evidence="2">NBRC 32176</strain>
    </source>
</reference>
<evidence type="ECO:0000256" key="1">
    <source>
        <dbReference type="SAM" id="MobiDB-lite"/>
    </source>
</evidence>
<evidence type="ECO:0000313" key="3">
    <source>
        <dbReference type="Proteomes" id="UP001165083"/>
    </source>
</evidence>
<dbReference type="Proteomes" id="UP001165083">
    <property type="component" value="Unassembled WGS sequence"/>
</dbReference>
<gene>
    <name evidence="2" type="ORF">Plil01_000638700</name>
</gene>
<name>A0A9W6TQQ8_9STRA</name>
<keyword evidence="3" id="KW-1185">Reference proteome</keyword>
<dbReference type="OrthoDB" id="146053at2759"/>
<sequence length="400" mass="44116">MQSWKPSRRQPKEGNCRGSRTRCCGIYPRAPLAVKQLGSLGRDPVRDEPRSQSAYCAYAYVGRNEPQCMSIAYESPSKVGAMYTSHVAPDEDELSFHLQPGERREWWESNAWTDNASSVALVNGSIFHHQRNRLPFGTNFVCPGSYQYQGREYENTRSPAAEWRLEAKAREVERLAGPAVERPTYTTPTRVLRRDDPGASALEPASVSTPGISQAADPDLRLSEPAVMMAHSPSESPAAEVTADPPDCVSAGGASTSDVLAREDLSRCSRMLNPSATEISWKDLNSGSELIQPSQVEPPPGGNPVGSIHLGNKSLQFTKGRSYPKGEVRNQVHSETQPEPWIVGDTMGKTTRHLAQHGMVNQDSGSFAWPQIQVRRIYSCDRAQKKAVEARGIQRIQLVF</sequence>
<proteinExistence type="predicted"/>
<protein>
    <submittedName>
        <fullName evidence="2">Unnamed protein product</fullName>
    </submittedName>
</protein>
<dbReference type="AlphaFoldDB" id="A0A9W6TQQ8"/>
<feature type="region of interest" description="Disordered" evidence="1">
    <location>
        <begin position="189"/>
        <end position="255"/>
    </location>
</feature>
<organism evidence="2 3">
    <name type="scientific">Phytophthora lilii</name>
    <dbReference type="NCBI Taxonomy" id="2077276"/>
    <lineage>
        <taxon>Eukaryota</taxon>
        <taxon>Sar</taxon>
        <taxon>Stramenopiles</taxon>
        <taxon>Oomycota</taxon>
        <taxon>Peronosporomycetes</taxon>
        <taxon>Peronosporales</taxon>
        <taxon>Peronosporaceae</taxon>
        <taxon>Phytophthora</taxon>
    </lineage>
</organism>